<keyword evidence="2 7" id="KW-0813">Transport</keyword>
<accession>A0A229UYB3</accession>
<gene>
    <name evidence="9" type="ORF">CF651_03785</name>
</gene>
<proteinExistence type="inferred from homology"/>
<reference evidence="9 10" key="1">
    <citation type="submission" date="2017-07" db="EMBL/GenBank/DDBJ databases">
        <title>Genome sequencing and assembly of Paenibacillus rigui.</title>
        <authorList>
            <person name="Mayilraj S."/>
        </authorList>
    </citation>
    <scope>NUCLEOTIDE SEQUENCE [LARGE SCALE GENOMIC DNA]</scope>
    <source>
        <strain evidence="9 10">JCM 16352</strain>
    </source>
</reference>
<dbReference type="AlphaFoldDB" id="A0A229UYB3"/>
<feature type="transmembrane region" description="Helical" evidence="7">
    <location>
        <begin position="185"/>
        <end position="210"/>
    </location>
</feature>
<organism evidence="9 10">
    <name type="scientific">Paenibacillus rigui</name>
    <dbReference type="NCBI Taxonomy" id="554312"/>
    <lineage>
        <taxon>Bacteria</taxon>
        <taxon>Bacillati</taxon>
        <taxon>Bacillota</taxon>
        <taxon>Bacilli</taxon>
        <taxon>Bacillales</taxon>
        <taxon>Paenibacillaceae</taxon>
        <taxon>Paenibacillus</taxon>
    </lineage>
</organism>
<dbReference type="Proteomes" id="UP000215509">
    <property type="component" value="Unassembled WGS sequence"/>
</dbReference>
<dbReference type="Pfam" id="PF00528">
    <property type="entry name" value="BPD_transp_1"/>
    <property type="match status" value="1"/>
</dbReference>
<dbReference type="EMBL" id="NMQW01000002">
    <property type="protein sequence ID" value="OXM88221.1"/>
    <property type="molecule type" value="Genomic_DNA"/>
</dbReference>
<dbReference type="InterPro" id="IPR035906">
    <property type="entry name" value="MetI-like_sf"/>
</dbReference>
<feature type="transmembrane region" description="Helical" evidence="7">
    <location>
        <begin position="81"/>
        <end position="99"/>
    </location>
</feature>
<dbReference type="GO" id="GO:0005886">
    <property type="term" value="C:plasma membrane"/>
    <property type="evidence" value="ECO:0007669"/>
    <property type="project" value="UniProtKB-SubCell"/>
</dbReference>
<feature type="transmembrane region" description="Helical" evidence="7">
    <location>
        <begin position="108"/>
        <end position="130"/>
    </location>
</feature>
<evidence type="ECO:0000256" key="3">
    <source>
        <dbReference type="ARBA" id="ARBA00022475"/>
    </source>
</evidence>
<dbReference type="CDD" id="cd06261">
    <property type="entry name" value="TM_PBP2"/>
    <property type="match status" value="1"/>
</dbReference>
<evidence type="ECO:0000313" key="9">
    <source>
        <dbReference type="EMBL" id="OXM88221.1"/>
    </source>
</evidence>
<evidence type="ECO:0000256" key="4">
    <source>
        <dbReference type="ARBA" id="ARBA00022692"/>
    </source>
</evidence>
<evidence type="ECO:0000256" key="6">
    <source>
        <dbReference type="ARBA" id="ARBA00023136"/>
    </source>
</evidence>
<keyword evidence="3" id="KW-1003">Cell membrane</keyword>
<dbReference type="PANTHER" id="PTHR43744:SF6">
    <property type="entry name" value="ABC TRANSPORTER PERMEASE PROTEIN YESQ-RELATED"/>
    <property type="match status" value="1"/>
</dbReference>
<comment type="subcellular location">
    <subcellularLocation>
        <location evidence="1 7">Cell membrane</location>
        <topology evidence="1 7">Multi-pass membrane protein</topology>
    </subcellularLocation>
</comment>
<keyword evidence="6 7" id="KW-0472">Membrane</keyword>
<dbReference type="OrthoDB" id="9771544at2"/>
<dbReference type="InterPro" id="IPR000515">
    <property type="entry name" value="MetI-like"/>
</dbReference>
<name>A0A229UYB3_9BACL</name>
<dbReference type="GO" id="GO:0055085">
    <property type="term" value="P:transmembrane transport"/>
    <property type="evidence" value="ECO:0007669"/>
    <property type="project" value="InterPro"/>
</dbReference>
<sequence>MNLSSLKGSRLANHLLLTGISLLMLYPVIWWLGASLKKTEEMSLPSIWPQSPMWENYTKGWHFSADFSFTHFFANTLTMEFWNVLGAVITSSLVAYGFARLQFKLRAFWFSILLLTMMLPGQVTVIPQYIMYNHFGLVDSYIPLILPHFFGGGAFFVFLLVQFIRGIPRELDEAAKIDGASVYGIYARIIFPLLKPSLVTVAIFTFIWSWDDFFGQVLYLSSVEKYTVGLALRMFIDQFEIQWGQLLAMSLLSIVPSVIVFFLAQKHFVEGITTTGLKG</sequence>
<comment type="similarity">
    <text evidence="7">Belongs to the binding-protein-dependent transport system permease family.</text>
</comment>
<feature type="transmembrane region" description="Helical" evidence="7">
    <location>
        <begin position="243"/>
        <end position="264"/>
    </location>
</feature>
<protein>
    <submittedName>
        <fullName evidence="9">ABC transporter permease</fullName>
    </submittedName>
</protein>
<keyword evidence="5 7" id="KW-1133">Transmembrane helix</keyword>
<evidence type="ECO:0000259" key="8">
    <source>
        <dbReference type="PROSITE" id="PS50928"/>
    </source>
</evidence>
<feature type="transmembrane region" description="Helical" evidence="7">
    <location>
        <begin position="12"/>
        <end position="33"/>
    </location>
</feature>
<keyword evidence="10" id="KW-1185">Reference proteome</keyword>
<evidence type="ECO:0000256" key="7">
    <source>
        <dbReference type="RuleBase" id="RU363032"/>
    </source>
</evidence>
<dbReference type="PROSITE" id="PS50928">
    <property type="entry name" value="ABC_TM1"/>
    <property type="match status" value="1"/>
</dbReference>
<dbReference type="PANTHER" id="PTHR43744">
    <property type="entry name" value="ABC TRANSPORTER PERMEASE PROTEIN MG189-RELATED-RELATED"/>
    <property type="match status" value="1"/>
</dbReference>
<feature type="transmembrane region" description="Helical" evidence="7">
    <location>
        <begin position="142"/>
        <end position="164"/>
    </location>
</feature>
<feature type="domain" description="ABC transmembrane type-1" evidence="8">
    <location>
        <begin position="73"/>
        <end position="264"/>
    </location>
</feature>
<dbReference type="Gene3D" id="1.10.3720.10">
    <property type="entry name" value="MetI-like"/>
    <property type="match status" value="1"/>
</dbReference>
<evidence type="ECO:0000256" key="1">
    <source>
        <dbReference type="ARBA" id="ARBA00004651"/>
    </source>
</evidence>
<evidence type="ECO:0000256" key="2">
    <source>
        <dbReference type="ARBA" id="ARBA00022448"/>
    </source>
</evidence>
<evidence type="ECO:0000256" key="5">
    <source>
        <dbReference type="ARBA" id="ARBA00022989"/>
    </source>
</evidence>
<dbReference type="SUPFAM" id="SSF161098">
    <property type="entry name" value="MetI-like"/>
    <property type="match status" value="1"/>
</dbReference>
<keyword evidence="4 7" id="KW-0812">Transmembrane</keyword>
<comment type="caution">
    <text evidence="9">The sequence shown here is derived from an EMBL/GenBank/DDBJ whole genome shotgun (WGS) entry which is preliminary data.</text>
</comment>
<evidence type="ECO:0000313" key="10">
    <source>
        <dbReference type="Proteomes" id="UP000215509"/>
    </source>
</evidence>